<protein>
    <submittedName>
        <fullName evidence="7">Efflux ABC transporter, permease protein</fullName>
    </submittedName>
</protein>
<evidence type="ECO:0000256" key="3">
    <source>
        <dbReference type="ARBA" id="ARBA00022989"/>
    </source>
</evidence>
<dbReference type="EMBL" id="CP077717">
    <property type="protein sequence ID" value="QXJ27545.1"/>
    <property type="molecule type" value="Genomic_DNA"/>
</dbReference>
<feature type="transmembrane region" description="Helical" evidence="5">
    <location>
        <begin position="104"/>
        <end position="130"/>
    </location>
</feature>
<dbReference type="GeneID" id="65562028"/>
<evidence type="ECO:0000259" key="6">
    <source>
        <dbReference type="PROSITE" id="PS51012"/>
    </source>
</evidence>
<dbReference type="PANTHER" id="PTHR43229">
    <property type="entry name" value="NODULATION PROTEIN J"/>
    <property type="match status" value="1"/>
</dbReference>
<evidence type="ECO:0000256" key="5">
    <source>
        <dbReference type="SAM" id="Phobius"/>
    </source>
</evidence>
<feature type="transmembrane region" description="Helical" evidence="5">
    <location>
        <begin position="226"/>
        <end position="244"/>
    </location>
</feature>
<sequence length="253" mass="28634">MVNVISYMATMLELELRKLKNDRMELYTRAIQPMLWLALYGTVISRIRAIPTGGIPYIDYITPAIIIQSSTFISIFYGLTLVWERESGILKKLITTPLPRYSIVIGRSFASGVRSLFQILIITIIALLLGVKFYNVFYFIIASLIIFFVSSGFASLSVVIASFMKTRERFMGIGQAITMPLFFASNGLYPVELMPNILQYIALGNPLTYIIDICRRLMITGNTDSILGDLIAILIFNVSMYFLASIRFKKIIE</sequence>
<evidence type="ECO:0000256" key="1">
    <source>
        <dbReference type="ARBA" id="ARBA00004141"/>
    </source>
</evidence>
<dbReference type="KEGG" id="sshi:J5U23_00412"/>
<dbReference type="AlphaFoldDB" id="A0A8F5BLK7"/>
<dbReference type="PIRSF" id="PIRSF006648">
    <property type="entry name" value="DrrB"/>
    <property type="match status" value="1"/>
</dbReference>
<comment type="subcellular location">
    <subcellularLocation>
        <location evidence="1">Membrane</location>
        <topology evidence="1">Multi-pass membrane protein</topology>
    </subcellularLocation>
</comment>
<reference evidence="7" key="1">
    <citation type="journal article" date="2021" name="Environ. Microbiol.">
        <title>New insights into the diversity and evolution of the archaeal mobilome from three complete genomes of Saccharolobus shibatae.</title>
        <authorList>
            <person name="Medvedeva S."/>
            <person name="Brandt D."/>
            <person name="Cvirkaite-Krupovic V."/>
            <person name="Liu Y."/>
            <person name="Severinov K."/>
            <person name="Ishino S."/>
            <person name="Ishino Y."/>
            <person name="Prangishvili D."/>
            <person name="Kalinowski J."/>
            <person name="Krupovic M."/>
        </authorList>
    </citation>
    <scope>NUCLEOTIDE SEQUENCE</scope>
    <source>
        <strain evidence="7">B12</strain>
    </source>
</reference>
<dbReference type="InterPro" id="IPR013525">
    <property type="entry name" value="ABC2_TM"/>
</dbReference>
<keyword evidence="3 5" id="KW-1133">Transmembrane helix</keyword>
<gene>
    <name evidence="7" type="ORF">J5U23_00412</name>
</gene>
<dbReference type="InterPro" id="IPR000412">
    <property type="entry name" value="ABC_2_transport"/>
</dbReference>
<feature type="transmembrane region" description="Helical" evidence="5">
    <location>
        <begin position="136"/>
        <end position="163"/>
    </location>
</feature>
<dbReference type="PROSITE" id="PS51012">
    <property type="entry name" value="ABC_TM2"/>
    <property type="match status" value="1"/>
</dbReference>
<evidence type="ECO:0000256" key="4">
    <source>
        <dbReference type="ARBA" id="ARBA00023136"/>
    </source>
</evidence>
<dbReference type="Proteomes" id="UP000694018">
    <property type="component" value="Chromosome"/>
</dbReference>
<accession>A0A8F5BLK7</accession>
<dbReference type="InterPro" id="IPR051784">
    <property type="entry name" value="Nod_factor_ABC_transporter"/>
</dbReference>
<organism evidence="7 8">
    <name type="scientific">Saccharolobus shibatae (strain ATCC 51178 / DSM 5389 / JCM 8931 / NBRC 15437 / B12)</name>
    <name type="common">Sulfolobus shibatae</name>
    <dbReference type="NCBI Taxonomy" id="523848"/>
    <lineage>
        <taxon>Archaea</taxon>
        <taxon>Thermoproteota</taxon>
        <taxon>Thermoprotei</taxon>
        <taxon>Sulfolobales</taxon>
        <taxon>Sulfolobaceae</taxon>
        <taxon>Saccharolobus</taxon>
    </lineage>
</organism>
<evidence type="ECO:0000313" key="7">
    <source>
        <dbReference type="EMBL" id="QXJ27545.1"/>
    </source>
</evidence>
<dbReference type="PRINTS" id="PR00164">
    <property type="entry name" value="ABC2TRNSPORT"/>
</dbReference>
<feature type="transmembrane region" description="Helical" evidence="5">
    <location>
        <begin position="60"/>
        <end position="83"/>
    </location>
</feature>
<dbReference type="InterPro" id="IPR047817">
    <property type="entry name" value="ABC2_TM_bact-type"/>
</dbReference>
<dbReference type="Pfam" id="PF01061">
    <property type="entry name" value="ABC2_membrane"/>
    <property type="match status" value="1"/>
</dbReference>
<keyword evidence="4 5" id="KW-0472">Membrane</keyword>
<dbReference type="RefSeq" id="WP_222149986.1">
    <property type="nucleotide sequence ID" value="NZ_CP077717.1"/>
</dbReference>
<dbReference type="PANTHER" id="PTHR43229:SF2">
    <property type="entry name" value="NODULATION PROTEIN J"/>
    <property type="match status" value="1"/>
</dbReference>
<dbReference type="GO" id="GO:0043190">
    <property type="term" value="C:ATP-binding cassette (ABC) transporter complex"/>
    <property type="evidence" value="ECO:0007669"/>
    <property type="project" value="InterPro"/>
</dbReference>
<name>A0A8F5BLK7_SACSH</name>
<feature type="transmembrane region" description="Helical" evidence="5">
    <location>
        <begin position="26"/>
        <end position="48"/>
    </location>
</feature>
<evidence type="ECO:0000313" key="8">
    <source>
        <dbReference type="Proteomes" id="UP000694018"/>
    </source>
</evidence>
<keyword evidence="2 5" id="KW-0812">Transmembrane</keyword>
<evidence type="ECO:0000256" key="2">
    <source>
        <dbReference type="ARBA" id="ARBA00022692"/>
    </source>
</evidence>
<proteinExistence type="predicted"/>
<feature type="domain" description="ABC transmembrane type-2" evidence="6">
    <location>
        <begin position="24"/>
        <end position="251"/>
    </location>
</feature>
<dbReference type="GO" id="GO:0140359">
    <property type="term" value="F:ABC-type transporter activity"/>
    <property type="evidence" value="ECO:0007669"/>
    <property type="project" value="InterPro"/>
</dbReference>